<keyword evidence="1" id="KW-0472">Membrane</keyword>
<dbReference type="OrthoDB" id="5704224at2"/>
<dbReference type="NCBIfam" id="TIGR02595">
    <property type="entry name" value="PEP_CTERM"/>
    <property type="match status" value="1"/>
</dbReference>
<keyword evidence="5" id="KW-1185">Reference proteome</keyword>
<evidence type="ECO:0000313" key="5">
    <source>
        <dbReference type="Proteomes" id="UP000319908"/>
    </source>
</evidence>
<evidence type="ECO:0000256" key="2">
    <source>
        <dbReference type="SAM" id="SignalP"/>
    </source>
</evidence>
<name>A0A5C6BGR8_9BACT</name>
<evidence type="ECO:0000313" key="4">
    <source>
        <dbReference type="EMBL" id="TWU10912.1"/>
    </source>
</evidence>
<accession>A0A5C6BGR8</accession>
<keyword evidence="1" id="KW-0812">Transmembrane</keyword>
<comment type="caution">
    <text evidence="4">The sequence shown here is derived from an EMBL/GenBank/DDBJ whole genome shotgun (WGS) entry which is preliminary data.</text>
</comment>
<dbReference type="Proteomes" id="UP000319908">
    <property type="component" value="Unassembled WGS sequence"/>
</dbReference>
<protein>
    <recommendedName>
        <fullName evidence="3">Ice-binding protein C-terminal domain-containing protein</fullName>
    </recommendedName>
</protein>
<reference evidence="4 5" key="1">
    <citation type="journal article" date="2020" name="Antonie Van Leeuwenhoek">
        <title>Rhodopirellula heiligendammensis sp. nov., Rhodopirellula pilleata sp. nov., and Rhodopirellula solitaria sp. nov. isolated from natural or artificial marine surfaces in Northern Germany and California, USA, and emended description of the genus Rhodopirellula.</title>
        <authorList>
            <person name="Kallscheuer N."/>
            <person name="Wiegand S."/>
            <person name="Jogler M."/>
            <person name="Boedeker C."/>
            <person name="Peeters S.H."/>
            <person name="Rast P."/>
            <person name="Heuer A."/>
            <person name="Jetten M.S.M."/>
            <person name="Rohde M."/>
            <person name="Jogler C."/>
        </authorList>
    </citation>
    <scope>NUCLEOTIDE SEQUENCE [LARGE SCALE GENOMIC DNA]</scope>
    <source>
        <strain evidence="4 5">Poly21</strain>
    </source>
</reference>
<feature type="chain" id="PRO_5022701901" description="Ice-binding protein C-terminal domain-containing protein" evidence="2">
    <location>
        <begin position="26"/>
        <end position="268"/>
    </location>
</feature>
<dbReference type="Pfam" id="PF07589">
    <property type="entry name" value="PEP-CTERM"/>
    <property type="match status" value="1"/>
</dbReference>
<dbReference type="RefSeq" id="WP_146409266.1">
    <property type="nucleotide sequence ID" value="NZ_SJPU01000003.1"/>
</dbReference>
<feature type="signal peptide" evidence="2">
    <location>
        <begin position="1"/>
        <end position="25"/>
    </location>
</feature>
<dbReference type="InterPro" id="IPR013424">
    <property type="entry name" value="Ice-binding_C"/>
</dbReference>
<sequence>MFDRRYLVALVVLSCTAILASNSTAGVLVTTPPGDGVSGNGQSEAPFNLRGDGNGNRYQQVYSASFFAGVGPLQSISSVAFRPKQGAFGSFISSTVTFDNLIVNLSTTPRTPTIDFRNGISSDLDLNPGADSQQVFGGPITLTTDRLLFDSDVEDFDFKIAFQTPFLYRPSLGNLLLEVIVPAGVSASSNFTRLDTIIGGVSSFPGATGMASARDANLTDGISIGSNTRTGLVTQFETEAVPEPATAAMFIGMVVLVGVQSRRRRKRA</sequence>
<organism evidence="4 5">
    <name type="scientific">Allorhodopirellula heiligendammensis</name>
    <dbReference type="NCBI Taxonomy" id="2714739"/>
    <lineage>
        <taxon>Bacteria</taxon>
        <taxon>Pseudomonadati</taxon>
        <taxon>Planctomycetota</taxon>
        <taxon>Planctomycetia</taxon>
        <taxon>Pirellulales</taxon>
        <taxon>Pirellulaceae</taxon>
        <taxon>Allorhodopirellula</taxon>
    </lineage>
</organism>
<proteinExistence type="predicted"/>
<keyword evidence="2" id="KW-0732">Signal</keyword>
<dbReference type="EMBL" id="SJPU01000003">
    <property type="protein sequence ID" value="TWU10912.1"/>
    <property type="molecule type" value="Genomic_DNA"/>
</dbReference>
<keyword evidence="1" id="KW-1133">Transmembrane helix</keyword>
<evidence type="ECO:0000256" key="1">
    <source>
        <dbReference type="SAM" id="Phobius"/>
    </source>
</evidence>
<gene>
    <name evidence="4" type="ORF">Poly21_48180</name>
</gene>
<dbReference type="AlphaFoldDB" id="A0A5C6BGR8"/>
<feature type="domain" description="Ice-binding protein C-terminal" evidence="3">
    <location>
        <begin position="240"/>
        <end position="264"/>
    </location>
</feature>
<feature type="transmembrane region" description="Helical" evidence="1">
    <location>
        <begin position="241"/>
        <end position="259"/>
    </location>
</feature>
<evidence type="ECO:0000259" key="3">
    <source>
        <dbReference type="Pfam" id="PF07589"/>
    </source>
</evidence>